<reference evidence="6 7" key="1">
    <citation type="submission" date="2007-10" db="EMBL/GenBank/DDBJ databases">
        <authorList>
            <person name="Yayanos A."/>
            <person name="Ferriera S."/>
            <person name="Johnson J."/>
            <person name="Kravitz S."/>
            <person name="Halpern A."/>
            <person name="Remington K."/>
            <person name="Beeson K."/>
            <person name="Tran B."/>
            <person name="Rogers Y.-H."/>
            <person name="Friedman R."/>
            <person name="Venter J.C."/>
        </authorList>
    </citation>
    <scope>NUCLEOTIDE SEQUENCE [LARGE SCALE GENOMIC DNA]</scope>
    <source>
        <strain evidence="6 7">KT99</strain>
    </source>
</reference>
<evidence type="ECO:0000259" key="5">
    <source>
        <dbReference type="PROSITE" id="PS51987"/>
    </source>
</evidence>
<feature type="compositionally biased region" description="Polar residues" evidence="4">
    <location>
        <begin position="74"/>
        <end position="84"/>
    </location>
</feature>
<dbReference type="PANTHER" id="PTHR43785">
    <property type="entry name" value="GAMMA-GLUTAMYLPUTRESCINE SYNTHETASE"/>
    <property type="match status" value="1"/>
</dbReference>
<comment type="caution">
    <text evidence="6">The sequence shown here is derived from an EMBL/GenBank/DDBJ whole genome shotgun (WGS) entry which is preliminary data.</text>
</comment>
<evidence type="ECO:0000256" key="1">
    <source>
        <dbReference type="ARBA" id="ARBA00022598"/>
    </source>
</evidence>
<protein>
    <submittedName>
        <fullName evidence="6">Glutamine synthetase</fullName>
    </submittedName>
</protein>
<evidence type="ECO:0000313" key="6">
    <source>
        <dbReference type="EMBL" id="EDP99723.1"/>
    </source>
</evidence>
<dbReference type="Pfam" id="PF00120">
    <property type="entry name" value="Gln-synt_C"/>
    <property type="match status" value="1"/>
</dbReference>
<evidence type="ECO:0000313" key="7">
    <source>
        <dbReference type="Proteomes" id="UP000005839"/>
    </source>
</evidence>
<accession>A9EIQ8</accession>
<dbReference type="PANTHER" id="PTHR43785:SF3">
    <property type="entry name" value="GS CATALYTIC DOMAIN-CONTAINING PROTEIN"/>
    <property type="match status" value="1"/>
</dbReference>
<evidence type="ECO:0000256" key="4">
    <source>
        <dbReference type="SAM" id="MobiDB-lite"/>
    </source>
</evidence>
<evidence type="ECO:0000256" key="3">
    <source>
        <dbReference type="RuleBase" id="RU000384"/>
    </source>
</evidence>
<gene>
    <name evidence="6" type="ORF">KT99_01157</name>
</gene>
<keyword evidence="1" id="KW-0436">Ligase</keyword>
<keyword evidence="7" id="KW-1185">Reference proteome</keyword>
<dbReference type="GO" id="GO:0006542">
    <property type="term" value="P:glutamine biosynthetic process"/>
    <property type="evidence" value="ECO:0007669"/>
    <property type="project" value="TreeGrafter"/>
</dbReference>
<dbReference type="InterPro" id="IPR008146">
    <property type="entry name" value="Gln_synth_cat_dom"/>
</dbReference>
<name>A9EIQ8_9GAMM</name>
<dbReference type="EMBL" id="ABIC01000033">
    <property type="protein sequence ID" value="EDP99723.1"/>
    <property type="molecule type" value="Genomic_DNA"/>
</dbReference>
<feature type="domain" description="GS catalytic" evidence="5">
    <location>
        <begin position="1"/>
        <end position="100"/>
    </location>
</feature>
<evidence type="ECO:0000256" key="2">
    <source>
        <dbReference type="PROSITE-ProRule" id="PRU01331"/>
    </source>
</evidence>
<dbReference type="Proteomes" id="UP000005839">
    <property type="component" value="Unassembled WGS sequence"/>
</dbReference>
<comment type="similarity">
    <text evidence="2 3">Belongs to the glutamine synthetase family.</text>
</comment>
<dbReference type="GO" id="GO:0004356">
    <property type="term" value="F:glutamine synthetase activity"/>
    <property type="evidence" value="ECO:0007669"/>
    <property type="project" value="InterPro"/>
</dbReference>
<dbReference type="STRING" id="314608.KT99_01157"/>
<sequence length="100" mass="10757">MNSFRRFLPGTSAPINLEWGEENRTCGLRIPESSPQNLRVENRIAGADANSYLSIAASLLAGYIGMIEDVKPSTPVQGSANESPKYQLAADTRGSPRGYG</sequence>
<dbReference type="InterPro" id="IPR014746">
    <property type="entry name" value="Gln_synth/guanido_kin_cat_dom"/>
</dbReference>
<feature type="region of interest" description="Disordered" evidence="4">
    <location>
        <begin position="71"/>
        <end position="100"/>
    </location>
</feature>
<proteinExistence type="inferred from homology"/>
<dbReference type="SUPFAM" id="SSF55931">
    <property type="entry name" value="Glutamine synthetase/guanido kinase"/>
    <property type="match status" value="1"/>
</dbReference>
<dbReference type="Gene3D" id="3.30.590.10">
    <property type="entry name" value="Glutamine synthetase/guanido kinase, catalytic domain"/>
    <property type="match status" value="1"/>
</dbReference>
<dbReference type="GO" id="GO:0006598">
    <property type="term" value="P:polyamine catabolic process"/>
    <property type="evidence" value="ECO:0007669"/>
    <property type="project" value="TreeGrafter"/>
</dbReference>
<organism evidence="6 7">
    <name type="scientific">Shewanella benthica KT99</name>
    <dbReference type="NCBI Taxonomy" id="314608"/>
    <lineage>
        <taxon>Bacteria</taxon>
        <taxon>Pseudomonadati</taxon>
        <taxon>Pseudomonadota</taxon>
        <taxon>Gammaproteobacteria</taxon>
        <taxon>Alteromonadales</taxon>
        <taxon>Shewanellaceae</taxon>
        <taxon>Shewanella</taxon>
    </lineage>
</organism>
<dbReference type="PROSITE" id="PS51987">
    <property type="entry name" value="GS_CATALYTIC"/>
    <property type="match status" value="1"/>
</dbReference>
<dbReference type="AlphaFoldDB" id="A9EIQ8"/>